<dbReference type="Proteomes" id="UP000027265">
    <property type="component" value="Unassembled WGS sequence"/>
</dbReference>
<gene>
    <name evidence="1" type="ORF">JAAARDRAFT_195374</name>
</gene>
<dbReference type="OrthoDB" id="3138711at2759"/>
<proteinExistence type="predicted"/>
<organism evidence="1 2">
    <name type="scientific">Jaapia argillacea MUCL 33604</name>
    <dbReference type="NCBI Taxonomy" id="933084"/>
    <lineage>
        <taxon>Eukaryota</taxon>
        <taxon>Fungi</taxon>
        <taxon>Dikarya</taxon>
        <taxon>Basidiomycota</taxon>
        <taxon>Agaricomycotina</taxon>
        <taxon>Agaricomycetes</taxon>
        <taxon>Agaricomycetidae</taxon>
        <taxon>Jaapiales</taxon>
        <taxon>Jaapiaceae</taxon>
        <taxon>Jaapia</taxon>
    </lineage>
</organism>
<accession>A0A067Q0Q0</accession>
<name>A0A067Q0Q0_9AGAM</name>
<dbReference type="InParanoid" id="A0A067Q0Q0"/>
<dbReference type="SUPFAM" id="SSF56112">
    <property type="entry name" value="Protein kinase-like (PK-like)"/>
    <property type="match status" value="1"/>
</dbReference>
<dbReference type="PROSITE" id="PS00109">
    <property type="entry name" value="PROTEIN_KINASE_TYR"/>
    <property type="match status" value="1"/>
</dbReference>
<dbReference type="InterPro" id="IPR008266">
    <property type="entry name" value="Tyr_kinase_AS"/>
</dbReference>
<dbReference type="AlphaFoldDB" id="A0A067Q0Q0"/>
<sequence length="328" mass="37147">MVVGMPAFKWLSSPDQSTQPQGLSSTTTISPVYLDVTTETSWSLDYNSAKSCNNSLEDQLKLRKKALDNPLKVDDILTCCGLSLLPSMMRYDSGFANTSPSHRPLISPLLPPQTIPRHHSLARTPPLSPPITVVLKLYQQSLAPLPYWEGMWLTDFYYPIDWVARREAKASELLEDLEGSFLPYSYGIYESEILLVEPPCGEKSWGHITVFIDGARFGDFVMAHQDDRTVLEQLFASFMHRVHKLRLRGVLHKDISKDNILVIPSSSSPPLVFIDFGSCDIWDHTSPGYNWNQLNQDQVNFIRACEKFEGFNGIPEAWFERVESDESS</sequence>
<protein>
    <submittedName>
        <fullName evidence="1">Uncharacterized protein</fullName>
    </submittedName>
</protein>
<dbReference type="HOGENOM" id="CLU_871726_0_0_1"/>
<dbReference type="InterPro" id="IPR011009">
    <property type="entry name" value="Kinase-like_dom_sf"/>
</dbReference>
<reference evidence="2" key="1">
    <citation type="journal article" date="2014" name="Proc. Natl. Acad. Sci. U.S.A.">
        <title>Extensive sampling of basidiomycete genomes demonstrates inadequacy of the white-rot/brown-rot paradigm for wood decay fungi.</title>
        <authorList>
            <person name="Riley R."/>
            <person name="Salamov A.A."/>
            <person name="Brown D.W."/>
            <person name="Nagy L.G."/>
            <person name="Floudas D."/>
            <person name="Held B.W."/>
            <person name="Levasseur A."/>
            <person name="Lombard V."/>
            <person name="Morin E."/>
            <person name="Otillar R."/>
            <person name="Lindquist E.A."/>
            <person name="Sun H."/>
            <person name="LaButti K.M."/>
            <person name="Schmutz J."/>
            <person name="Jabbour D."/>
            <person name="Luo H."/>
            <person name="Baker S.E."/>
            <person name="Pisabarro A.G."/>
            <person name="Walton J.D."/>
            <person name="Blanchette R.A."/>
            <person name="Henrissat B."/>
            <person name="Martin F."/>
            <person name="Cullen D."/>
            <person name="Hibbett D.S."/>
            <person name="Grigoriev I.V."/>
        </authorList>
    </citation>
    <scope>NUCLEOTIDE SEQUENCE [LARGE SCALE GENOMIC DNA]</scope>
    <source>
        <strain evidence="2">MUCL 33604</strain>
    </source>
</reference>
<evidence type="ECO:0000313" key="1">
    <source>
        <dbReference type="EMBL" id="KDQ56181.1"/>
    </source>
</evidence>
<keyword evidence="2" id="KW-1185">Reference proteome</keyword>
<dbReference type="EMBL" id="KL197723">
    <property type="protein sequence ID" value="KDQ56181.1"/>
    <property type="molecule type" value="Genomic_DNA"/>
</dbReference>
<dbReference type="GO" id="GO:0004672">
    <property type="term" value="F:protein kinase activity"/>
    <property type="evidence" value="ECO:0007669"/>
    <property type="project" value="InterPro"/>
</dbReference>
<evidence type="ECO:0000313" key="2">
    <source>
        <dbReference type="Proteomes" id="UP000027265"/>
    </source>
</evidence>